<dbReference type="Pfam" id="PF00515">
    <property type="entry name" value="TPR_1"/>
    <property type="match status" value="2"/>
</dbReference>
<evidence type="ECO:0000256" key="1">
    <source>
        <dbReference type="ARBA" id="ARBA00022737"/>
    </source>
</evidence>
<evidence type="ECO:0000256" key="3">
    <source>
        <dbReference type="PROSITE-ProRule" id="PRU00339"/>
    </source>
</evidence>
<feature type="repeat" description="TPR" evidence="3">
    <location>
        <begin position="751"/>
        <end position="784"/>
    </location>
</feature>
<dbReference type="AlphaFoldDB" id="A0A397VYW0"/>
<dbReference type="STRING" id="44941.A0A397VYW0"/>
<feature type="repeat" description="TPR" evidence="3">
    <location>
        <begin position="966"/>
        <end position="999"/>
    </location>
</feature>
<dbReference type="Proteomes" id="UP000266673">
    <property type="component" value="Unassembled WGS sequence"/>
</dbReference>
<dbReference type="Gene3D" id="1.25.40.10">
    <property type="entry name" value="Tetratricopeptide repeat domain"/>
    <property type="match status" value="6"/>
</dbReference>
<organism evidence="4 5">
    <name type="scientific">Gigaspora rosea</name>
    <dbReference type="NCBI Taxonomy" id="44941"/>
    <lineage>
        <taxon>Eukaryota</taxon>
        <taxon>Fungi</taxon>
        <taxon>Fungi incertae sedis</taxon>
        <taxon>Mucoromycota</taxon>
        <taxon>Glomeromycotina</taxon>
        <taxon>Glomeromycetes</taxon>
        <taxon>Diversisporales</taxon>
        <taxon>Gigasporaceae</taxon>
        <taxon>Gigaspora</taxon>
    </lineage>
</organism>
<evidence type="ECO:0000256" key="2">
    <source>
        <dbReference type="ARBA" id="ARBA00022803"/>
    </source>
</evidence>
<dbReference type="PANTHER" id="PTHR44858:SF1">
    <property type="entry name" value="UDP-N-ACETYLGLUCOSAMINE--PEPTIDE N-ACETYLGLUCOSAMINYLTRANSFERASE SPINDLY-RELATED"/>
    <property type="match status" value="1"/>
</dbReference>
<protein>
    <submittedName>
        <fullName evidence="4">Uncharacterized protein</fullName>
    </submittedName>
</protein>
<dbReference type="PANTHER" id="PTHR44858">
    <property type="entry name" value="TETRATRICOPEPTIDE REPEAT PROTEIN 6"/>
    <property type="match status" value="1"/>
</dbReference>
<keyword evidence="5" id="KW-1185">Reference proteome</keyword>
<dbReference type="GO" id="GO:0046813">
    <property type="term" value="P:receptor-mediated virion attachment to host cell"/>
    <property type="evidence" value="ECO:0007669"/>
    <property type="project" value="TreeGrafter"/>
</dbReference>
<reference evidence="4 5" key="1">
    <citation type="submission" date="2018-06" db="EMBL/GenBank/DDBJ databases">
        <title>Comparative genomics reveals the genomic features of Rhizophagus irregularis, R. cerebriforme, R. diaphanum and Gigaspora rosea, and their symbiotic lifestyle signature.</title>
        <authorList>
            <person name="Morin E."/>
            <person name="San Clemente H."/>
            <person name="Chen E.C.H."/>
            <person name="De La Providencia I."/>
            <person name="Hainaut M."/>
            <person name="Kuo A."/>
            <person name="Kohler A."/>
            <person name="Murat C."/>
            <person name="Tang N."/>
            <person name="Roy S."/>
            <person name="Loubradou J."/>
            <person name="Henrissat B."/>
            <person name="Grigoriev I.V."/>
            <person name="Corradi N."/>
            <person name="Roux C."/>
            <person name="Martin F.M."/>
        </authorList>
    </citation>
    <scope>NUCLEOTIDE SEQUENCE [LARGE SCALE GENOMIC DNA]</scope>
    <source>
        <strain evidence="4 5">DAOM 194757</strain>
    </source>
</reference>
<evidence type="ECO:0000313" key="4">
    <source>
        <dbReference type="EMBL" id="RIB27705.1"/>
    </source>
</evidence>
<dbReference type="Pfam" id="PF13181">
    <property type="entry name" value="TPR_8"/>
    <property type="match status" value="2"/>
</dbReference>
<proteinExistence type="predicted"/>
<dbReference type="InterPro" id="IPR019734">
    <property type="entry name" value="TPR_rpt"/>
</dbReference>
<dbReference type="InterPro" id="IPR011990">
    <property type="entry name" value="TPR-like_helical_dom_sf"/>
</dbReference>
<dbReference type="OrthoDB" id="2423701at2759"/>
<feature type="repeat" description="TPR" evidence="3">
    <location>
        <begin position="649"/>
        <end position="682"/>
    </location>
</feature>
<dbReference type="SUPFAM" id="SSF48452">
    <property type="entry name" value="TPR-like"/>
    <property type="match status" value="2"/>
</dbReference>
<feature type="repeat" description="TPR" evidence="3">
    <location>
        <begin position="683"/>
        <end position="716"/>
    </location>
</feature>
<dbReference type="InterPro" id="IPR050498">
    <property type="entry name" value="Ycf3"/>
</dbReference>
<feature type="repeat" description="TPR" evidence="3">
    <location>
        <begin position="932"/>
        <end position="965"/>
    </location>
</feature>
<gene>
    <name evidence="4" type="ORF">C2G38_2159881</name>
</gene>
<dbReference type="SUPFAM" id="SSF57850">
    <property type="entry name" value="RING/U-box"/>
    <property type="match status" value="1"/>
</dbReference>
<keyword evidence="1" id="KW-0677">Repeat</keyword>
<feature type="repeat" description="TPR" evidence="3">
    <location>
        <begin position="581"/>
        <end position="614"/>
    </location>
</feature>
<dbReference type="InterPro" id="IPR013083">
    <property type="entry name" value="Znf_RING/FYVE/PHD"/>
</dbReference>
<name>A0A397VYW0_9GLOM</name>
<feature type="repeat" description="TPR" evidence="3">
    <location>
        <begin position="615"/>
        <end position="648"/>
    </location>
</feature>
<comment type="caution">
    <text evidence="4">The sequence shown here is derived from an EMBL/GenBank/DDBJ whole genome shotgun (WGS) entry which is preliminary data.</text>
</comment>
<evidence type="ECO:0000313" key="5">
    <source>
        <dbReference type="Proteomes" id="UP000266673"/>
    </source>
</evidence>
<dbReference type="PROSITE" id="PS50293">
    <property type="entry name" value="TPR_REGION"/>
    <property type="match status" value="1"/>
</dbReference>
<sequence length="1013" mass="117759">MEERDNILSSSSSLNYDSIAKLDIKSLKSIAINHAEEFIKDFSTLDNLIGFKHLVEDFEVELPEEILIKALKLLGDASSFEYQSEKTMILLEVHLRTWMATLERVYYSPIVLGSEIREQLYKHLSDFVNFHHKMTNAFKEGIGNSFKSKAVDAASGNTSGALGIAEVLPNLAQVFKFKYPITYCKLKFYNETYFLKLLWQCIFDLSLKQKDQNEILSNQNEILEFMNLWTKKEPIEPPNSLWFGILDLAQHLSQKTTQIVSLSLCYYLGLESLQSSKCNYICFKSLELLFSLSYQKPELFKDIVKDGIEKYQETLSATSQQIFEKIIHDVTQKLQLSLRLVEQTIVKSVEEKLGIRSDRKLLNIIAEELTCPITKQITGDFLILSCGHSISYHAINKWKEVITIENRPFECPFCKNEIELESTYNLPKNKILEGLHKKLEHAGYFNKLPEERKILPNKLYTVEDDIFLKFNKYKIFQAMLPAFNKAAKAEQQKDYESVIMWLTQGLQLRPKSYSIRCRRAFASYKLKMYSKAEDDLDTAIHLKPLKSLAYIYRSYIFYDMKKYGESLTDLNKSLEIEQNNALALWNRGETYRMISRYEESLADLNKSLEIEPHNAYALMSRGVTYRMMNRYEKSLADFNKSLEIEPNNAFTLRNRGETYRKMSRYKESLADLNKSLEIEPNNAFALRNRGEIYRKMSRYEKSLTDSNKSLEIEPNNAFALRNRGATYRKMSRYEESLTDLNKSLDIETNNAFALKSRGGTYRRMSRYEESLSDLNKSLVIKPDYADALWSRGKTYRLMSRYKESLADLNKLYEESLADFNKLLDIEPNNASALRNRGETYRMMSRSEESIADLNKSLKIDQNNIFALNYRGAAYHMMYRYEESLMDLNQLINIFQNNVNESKNSGEIYQIILEDKGILEDLNKSLAIEPNDVFALKARGAIHRIMGRYKESLADLNKLLEIEPNDTFALSNRGAIYRMMGKYENSLEDLNNSLEIKPNDTFALDELEQLIVHL</sequence>
<dbReference type="Pfam" id="PF13424">
    <property type="entry name" value="TPR_12"/>
    <property type="match status" value="1"/>
</dbReference>
<dbReference type="SMART" id="SM00028">
    <property type="entry name" value="TPR"/>
    <property type="match status" value="14"/>
</dbReference>
<accession>A0A397VYW0</accession>
<dbReference type="EMBL" id="QKWP01000090">
    <property type="protein sequence ID" value="RIB27705.1"/>
    <property type="molecule type" value="Genomic_DNA"/>
</dbReference>
<feature type="repeat" description="TPR" evidence="3">
    <location>
        <begin position="830"/>
        <end position="863"/>
    </location>
</feature>
<dbReference type="Gene3D" id="3.30.40.10">
    <property type="entry name" value="Zinc/RING finger domain, C3HC4 (zinc finger)"/>
    <property type="match status" value="1"/>
</dbReference>
<feature type="repeat" description="TPR" evidence="3">
    <location>
        <begin position="717"/>
        <end position="750"/>
    </location>
</feature>
<dbReference type="PROSITE" id="PS50005">
    <property type="entry name" value="TPR"/>
    <property type="match status" value="9"/>
</dbReference>
<keyword evidence="2 3" id="KW-0802">TPR repeat</keyword>